<sequence length="292" mass="32410">MLECTLEVESKSASTPSEETMGTSHSLLQRPSLLAHFYQRLLVNLCIAEEYVRTHLGRIVTITWLFVMLIFNSSYTASLASLLSAQKRDPTIDGFHSLLRDKSISVGYREGSFMKTYMDKLNLGGHTIKTFTSERDFAEALRAGNHKPNGVGAWVDELPYIQILLQTECDFTQSSREDDLLPFFGGFGFVFGKGNPLIDQMSKAILEMAEDGTLQILQNGWNIGDKKGRCNLNSEPTRLRLKSFGGLFSIVACVYVTCLIWHLTTKASKSPEGSCGPLIQALPCTEHGANIQ</sequence>
<evidence type="ECO:0000256" key="2">
    <source>
        <dbReference type="ARBA" id="ARBA00022448"/>
    </source>
</evidence>
<evidence type="ECO:0000313" key="13">
    <source>
        <dbReference type="EMBL" id="KAI5072629.1"/>
    </source>
</evidence>
<organism evidence="13 14">
    <name type="scientific">Adiantum capillus-veneris</name>
    <name type="common">Maidenhair fern</name>
    <dbReference type="NCBI Taxonomy" id="13818"/>
    <lineage>
        <taxon>Eukaryota</taxon>
        <taxon>Viridiplantae</taxon>
        <taxon>Streptophyta</taxon>
        <taxon>Embryophyta</taxon>
        <taxon>Tracheophyta</taxon>
        <taxon>Polypodiopsida</taxon>
        <taxon>Polypodiidae</taxon>
        <taxon>Polypodiales</taxon>
        <taxon>Pteridineae</taxon>
        <taxon>Pteridaceae</taxon>
        <taxon>Vittarioideae</taxon>
        <taxon>Adiantum</taxon>
    </lineage>
</organism>
<keyword evidence="9" id="KW-1071">Ligand-gated ion channel</keyword>
<dbReference type="SUPFAM" id="SSF53850">
    <property type="entry name" value="Periplasmic binding protein-like II"/>
    <property type="match status" value="1"/>
</dbReference>
<gene>
    <name evidence="13" type="ORF">GOP47_0012735</name>
</gene>
<comment type="subcellular location">
    <subcellularLocation>
        <location evidence="1">Membrane</location>
        <topology evidence="1">Multi-pass membrane protein</topology>
    </subcellularLocation>
</comment>
<evidence type="ECO:0000256" key="9">
    <source>
        <dbReference type="ARBA" id="ARBA00023286"/>
    </source>
</evidence>
<feature type="domain" description="Ionotropic glutamate receptor C-terminal" evidence="12">
    <location>
        <begin position="1"/>
        <end position="224"/>
    </location>
</feature>
<keyword evidence="4 11" id="KW-1133">Transmembrane helix</keyword>
<keyword evidence="6 11" id="KW-0472">Membrane</keyword>
<dbReference type="InterPro" id="IPR001320">
    <property type="entry name" value="Iontro_rcpt_C"/>
</dbReference>
<dbReference type="PANTHER" id="PTHR18966">
    <property type="entry name" value="IONOTROPIC GLUTAMATE RECEPTOR"/>
    <property type="match status" value="1"/>
</dbReference>
<keyword evidence="10" id="KW-0407">Ion channel</keyword>
<feature type="transmembrane region" description="Helical" evidence="11">
    <location>
        <begin position="244"/>
        <end position="264"/>
    </location>
</feature>
<feature type="transmembrane region" description="Helical" evidence="11">
    <location>
        <begin position="62"/>
        <end position="83"/>
    </location>
</feature>
<proteinExistence type="predicted"/>
<dbReference type="Gene3D" id="1.10.287.70">
    <property type="match status" value="1"/>
</dbReference>
<dbReference type="OrthoDB" id="5984008at2759"/>
<dbReference type="Gene3D" id="3.40.190.10">
    <property type="entry name" value="Periplasmic binding protein-like II"/>
    <property type="match status" value="1"/>
</dbReference>
<evidence type="ECO:0000256" key="11">
    <source>
        <dbReference type="SAM" id="Phobius"/>
    </source>
</evidence>
<evidence type="ECO:0000256" key="1">
    <source>
        <dbReference type="ARBA" id="ARBA00004141"/>
    </source>
</evidence>
<keyword evidence="5" id="KW-0406">Ion transport</keyword>
<keyword evidence="14" id="KW-1185">Reference proteome</keyword>
<dbReference type="GO" id="GO:0015276">
    <property type="term" value="F:ligand-gated monoatomic ion channel activity"/>
    <property type="evidence" value="ECO:0007669"/>
    <property type="project" value="InterPro"/>
</dbReference>
<evidence type="ECO:0000256" key="7">
    <source>
        <dbReference type="ARBA" id="ARBA00023170"/>
    </source>
</evidence>
<evidence type="ECO:0000256" key="3">
    <source>
        <dbReference type="ARBA" id="ARBA00022692"/>
    </source>
</evidence>
<keyword evidence="3 11" id="KW-0812">Transmembrane</keyword>
<keyword evidence="7" id="KW-0675">Receptor</keyword>
<dbReference type="EMBL" id="JABFUD020000012">
    <property type="protein sequence ID" value="KAI5072629.1"/>
    <property type="molecule type" value="Genomic_DNA"/>
</dbReference>
<evidence type="ECO:0000256" key="5">
    <source>
        <dbReference type="ARBA" id="ARBA00023065"/>
    </source>
</evidence>
<dbReference type="InterPro" id="IPR015683">
    <property type="entry name" value="Ionotropic_Glu_rcpt"/>
</dbReference>
<evidence type="ECO:0000256" key="4">
    <source>
        <dbReference type="ARBA" id="ARBA00022989"/>
    </source>
</evidence>
<reference evidence="13" key="1">
    <citation type="submission" date="2021-01" db="EMBL/GenBank/DDBJ databases">
        <title>Adiantum capillus-veneris genome.</title>
        <authorList>
            <person name="Fang Y."/>
            <person name="Liao Q."/>
        </authorList>
    </citation>
    <scope>NUCLEOTIDE SEQUENCE</scope>
    <source>
        <strain evidence="13">H3</strain>
        <tissue evidence="13">Leaf</tissue>
    </source>
</reference>
<evidence type="ECO:0000256" key="10">
    <source>
        <dbReference type="ARBA" id="ARBA00023303"/>
    </source>
</evidence>
<dbReference type="SMART" id="SM00079">
    <property type="entry name" value="PBPe"/>
    <property type="match status" value="1"/>
</dbReference>
<dbReference type="Pfam" id="PF00060">
    <property type="entry name" value="Lig_chan"/>
    <property type="match status" value="1"/>
</dbReference>
<evidence type="ECO:0000256" key="8">
    <source>
        <dbReference type="ARBA" id="ARBA00023180"/>
    </source>
</evidence>
<comment type="caution">
    <text evidence="13">The sequence shown here is derived from an EMBL/GenBank/DDBJ whole genome shotgun (WGS) entry which is preliminary data.</text>
</comment>
<dbReference type="AlphaFoldDB" id="A0A9D4URP1"/>
<keyword evidence="8" id="KW-0325">Glycoprotein</keyword>
<accession>A0A9D4URP1</accession>
<dbReference type="GO" id="GO:0016020">
    <property type="term" value="C:membrane"/>
    <property type="evidence" value="ECO:0007669"/>
    <property type="project" value="UniProtKB-SubCell"/>
</dbReference>
<evidence type="ECO:0000256" key="6">
    <source>
        <dbReference type="ARBA" id="ARBA00023136"/>
    </source>
</evidence>
<keyword evidence="2" id="KW-0813">Transport</keyword>
<evidence type="ECO:0000259" key="12">
    <source>
        <dbReference type="SMART" id="SM00079"/>
    </source>
</evidence>
<name>A0A9D4URP1_ADICA</name>
<protein>
    <recommendedName>
        <fullName evidence="12">Ionotropic glutamate receptor C-terminal domain-containing protein</fullName>
    </recommendedName>
</protein>
<dbReference type="Proteomes" id="UP000886520">
    <property type="component" value="Chromosome 12"/>
</dbReference>
<evidence type="ECO:0000313" key="14">
    <source>
        <dbReference type="Proteomes" id="UP000886520"/>
    </source>
</evidence>